<keyword evidence="3" id="KW-1185">Reference proteome</keyword>
<organism evidence="2 3">
    <name type="scientific">Schizophyllum amplum</name>
    <dbReference type="NCBI Taxonomy" id="97359"/>
    <lineage>
        <taxon>Eukaryota</taxon>
        <taxon>Fungi</taxon>
        <taxon>Dikarya</taxon>
        <taxon>Basidiomycota</taxon>
        <taxon>Agaricomycotina</taxon>
        <taxon>Agaricomycetes</taxon>
        <taxon>Agaricomycetidae</taxon>
        <taxon>Agaricales</taxon>
        <taxon>Schizophyllaceae</taxon>
        <taxon>Schizophyllum</taxon>
    </lineage>
</organism>
<protein>
    <recommendedName>
        <fullName evidence="4">F-box domain-containing protein</fullName>
    </recommendedName>
</protein>
<dbReference type="OrthoDB" id="10674815at2759"/>
<gene>
    <name evidence="2" type="ORF">BD626DRAFT_636150</name>
</gene>
<evidence type="ECO:0000313" key="2">
    <source>
        <dbReference type="EMBL" id="TRM55953.1"/>
    </source>
</evidence>
<reference evidence="2 3" key="1">
    <citation type="journal article" date="2019" name="New Phytol.">
        <title>Comparative genomics reveals unique wood-decay strategies and fruiting body development in the Schizophyllaceae.</title>
        <authorList>
            <person name="Almasi E."/>
            <person name="Sahu N."/>
            <person name="Krizsan K."/>
            <person name="Balint B."/>
            <person name="Kovacs G.M."/>
            <person name="Kiss B."/>
            <person name="Cseklye J."/>
            <person name="Drula E."/>
            <person name="Henrissat B."/>
            <person name="Nagy I."/>
            <person name="Chovatia M."/>
            <person name="Adam C."/>
            <person name="LaButti K."/>
            <person name="Lipzen A."/>
            <person name="Riley R."/>
            <person name="Grigoriev I.V."/>
            <person name="Nagy L.G."/>
        </authorList>
    </citation>
    <scope>NUCLEOTIDE SEQUENCE [LARGE SCALE GENOMIC DNA]</scope>
    <source>
        <strain evidence="2 3">NL-1724</strain>
    </source>
</reference>
<evidence type="ECO:0008006" key="4">
    <source>
        <dbReference type="Google" id="ProtNLM"/>
    </source>
</evidence>
<evidence type="ECO:0000256" key="1">
    <source>
        <dbReference type="SAM" id="MobiDB-lite"/>
    </source>
</evidence>
<evidence type="ECO:0000313" key="3">
    <source>
        <dbReference type="Proteomes" id="UP000320762"/>
    </source>
</evidence>
<name>A0A550BTW8_9AGAR</name>
<feature type="compositionally biased region" description="Acidic residues" evidence="1">
    <location>
        <begin position="272"/>
        <end position="293"/>
    </location>
</feature>
<accession>A0A550BTW8</accession>
<comment type="caution">
    <text evidence="2">The sequence shown here is derived from an EMBL/GenBank/DDBJ whole genome shotgun (WGS) entry which is preliminary data.</text>
</comment>
<dbReference type="Proteomes" id="UP000320762">
    <property type="component" value="Unassembled WGS sequence"/>
</dbReference>
<proteinExistence type="predicted"/>
<feature type="region of interest" description="Disordered" evidence="1">
    <location>
        <begin position="272"/>
        <end position="294"/>
    </location>
</feature>
<dbReference type="AlphaFoldDB" id="A0A550BTW8"/>
<dbReference type="EMBL" id="VDMD01000084">
    <property type="protein sequence ID" value="TRM55953.1"/>
    <property type="molecule type" value="Genomic_DNA"/>
</dbReference>
<sequence length="597" mass="67325">MSLRERHPLDIAEILGIVLDTVANFNNYDPTDAGQAIHRARCKNLMHAALVNRFWHDIARERLWANVDLLTVLKLLPHDAWHFYNHSAVKQMGIKMRDFARHRHRWPNTWSHQRRSVADPTFALTRPIRDEEWRGLLRYTRYIKTLRINFKDGSDDNQAPELDNVALNQKVVFNAIARNLPTVRVFPKLESLIVHELHENAAALRFVYTGTSSVAPAPVTAPRLKLWFCGHSGQMCNITKRVIVDCILTLSARGAFELTELFLADEPIDALVDDSDSSDSDDYDEGEGDEYGDDGAFSDALRACHQLRRLKTCVLGPVSLVGISELPRLGELALSTHGIAIFLADYAPKASEFRATAFRSVRSLQFYDDSESSISFAYLADLISVRSSRWRLETFHCDTVIDVVVEELEEHVSMVPKLISDHVHMDTLKSLRLTLASLELKPSDVPFDAVLLRLLEFSRLEELVVRNGDETGALLHPTPLTTDQVRTIALSFRGIRKLGLGLSAPLSALSAFAEHCPRLSHLQIRPDRDNGLLPGSSAASLAPHHHIIGCSFYMARSQYETLFMGTHPTHAAAQAFMRRTFPRAVFEHESEMLLDFD</sequence>